<reference evidence="4" key="1">
    <citation type="submission" date="2025-05" db="UniProtKB">
        <authorList>
            <consortium name="Ensembl"/>
        </authorList>
    </citation>
    <scope>IDENTIFICATION</scope>
</reference>
<dbReference type="GeneTree" id="ENSGT00940000155323"/>
<dbReference type="PROSITE" id="PS50082">
    <property type="entry name" value="WD_REPEATS_2"/>
    <property type="match status" value="3"/>
</dbReference>
<protein>
    <recommendedName>
        <fullName evidence="6">Kinesin-like protein KIF21A</fullName>
    </recommendedName>
</protein>
<dbReference type="CDD" id="cd00200">
    <property type="entry name" value="WD40"/>
    <property type="match status" value="1"/>
</dbReference>
<evidence type="ECO:0000256" key="3">
    <source>
        <dbReference type="PROSITE-ProRule" id="PRU00221"/>
    </source>
</evidence>
<dbReference type="PANTHER" id="PTHR19848:SF6">
    <property type="entry name" value="E3 UBIQUITIN-PROTEIN LIGASE TRAF7"/>
    <property type="match status" value="1"/>
</dbReference>
<dbReference type="SUPFAM" id="SSF50978">
    <property type="entry name" value="WD40 repeat-like"/>
    <property type="match status" value="1"/>
</dbReference>
<dbReference type="GO" id="GO:0005730">
    <property type="term" value="C:nucleolus"/>
    <property type="evidence" value="ECO:0007669"/>
    <property type="project" value="TreeGrafter"/>
</dbReference>
<keyword evidence="2" id="KW-0677">Repeat</keyword>
<dbReference type="PANTHER" id="PTHR19848">
    <property type="entry name" value="WD40 REPEAT PROTEIN"/>
    <property type="match status" value="1"/>
</dbReference>
<dbReference type="OrthoDB" id="3176171at2759"/>
<dbReference type="FunFam" id="2.130.10.10:FF:000233">
    <property type="entry name" value="Kinesin family member 21A"/>
    <property type="match status" value="1"/>
</dbReference>
<dbReference type="Ensembl" id="ENSLLET00000031117.1">
    <property type="protein sequence ID" value="ENSLLEP00000029960.1"/>
    <property type="gene ID" value="ENSLLEG00000018988.1"/>
</dbReference>
<sequence>MSLGGHPNNVVSVKYCNYTSLVFTVSTSYIKVWDIRDSAKCIRTLTSSGQVNTLDPCSNSQNRTVTIPPGENQINQIALNPTGTVLYAAAGNAVRMWDLKKFQSTGKLSGHLGPVMCLTVDQMANGQDLIITGSKDHYIKMFEMSEGALGTVSPTFCFEPPHYDGIEALIINGDHLFSGSRDNGIKKWDMSRKDLLQQVPNAHKDWVCALGIIPNCPVLLSGCRGGLLKLWNVDTFLSIADLKGHDSPINAICTNSSHIFTASDDQTVKIWRINSLLDGQLSDTGDTSEDVASN</sequence>
<dbReference type="Pfam" id="PF00400">
    <property type="entry name" value="WD40"/>
    <property type="match status" value="6"/>
</dbReference>
<dbReference type="InterPro" id="IPR001680">
    <property type="entry name" value="WD40_rpt"/>
</dbReference>
<feature type="repeat" description="WD" evidence="3">
    <location>
        <begin position="200"/>
        <end position="235"/>
    </location>
</feature>
<evidence type="ECO:0000313" key="4">
    <source>
        <dbReference type="Ensembl" id="ENSLLEP00000049027.1"/>
    </source>
</evidence>
<evidence type="ECO:0008006" key="6">
    <source>
        <dbReference type="Google" id="ProtNLM"/>
    </source>
</evidence>
<keyword evidence="5" id="KW-1185">Reference proteome</keyword>
<keyword evidence="1 3" id="KW-0853">WD repeat</keyword>
<dbReference type="PROSITE" id="PS50294">
    <property type="entry name" value="WD_REPEATS_REGION"/>
    <property type="match status" value="1"/>
</dbReference>
<dbReference type="Gene3D" id="2.130.10.10">
    <property type="entry name" value="YVTN repeat-like/Quinoprotein amine dehydrogenase"/>
    <property type="match status" value="2"/>
</dbReference>
<feature type="repeat" description="WD" evidence="3">
    <location>
        <begin position="172"/>
        <end position="198"/>
    </location>
</feature>
<evidence type="ECO:0000256" key="2">
    <source>
        <dbReference type="ARBA" id="ARBA00022737"/>
    </source>
</evidence>
<dbReference type="Proteomes" id="UP000694569">
    <property type="component" value="Unplaced"/>
</dbReference>
<dbReference type="Ensembl" id="ENSLLET00000007908.1">
    <property type="protein sequence ID" value="ENSLLEP00000007598.1"/>
    <property type="gene ID" value="ENSLLEG00000004822.1"/>
</dbReference>
<dbReference type="SMART" id="SM00320">
    <property type="entry name" value="WD40"/>
    <property type="match status" value="6"/>
</dbReference>
<dbReference type="InterPro" id="IPR015943">
    <property type="entry name" value="WD40/YVTN_repeat-like_dom_sf"/>
</dbReference>
<dbReference type="AlphaFoldDB" id="A0A8C5RAS5"/>
<evidence type="ECO:0000256" key="1">
    <source>
        <dbReference type="ARBA" id="ARBA00022574"/>
    </source>
</evidence>
<feature type="repeat" description="WD" evidence="3">
    <location>
        <begin position="242"/>
        <end position="275"/>
    </location>
</feature>
<dbReference type="Ensembl" id="ENSLLET00000050940.1">
    <property type="protein sequence ID" value="ENSLLEP00000049027.1"/>
    <property type="gene ID" value="ENSLLEG00000030866.1"/>
</dbReference>
<evidence type="ECO:0000313" key="5">
    <source>
        <dbReference type="Proteomes" id="UP000694569"/>
    </source>
</evidence>
<accession>A0A8C5RAS5</accession>
<dbReference type="GO" id="GO:0000027">
    <property type="term" value="P:ribosomal large subunit assembly"/>
    <property type="evidence" value="ECO:0007669"/>
    <property type="project" value="TreeGrafter"/>
</dbReference>
<dbReference type="GO" id="GO:0007219">
    <property type="term" value="P:Notch signaling pathway"/>
    <property type="evidence" value="ECO:0007669"/>
    <property type="project" value="TreeGrafter"/>
</dbReference>
<proteinExistence type="predicted"/>
<name>A0A8C5RAS5_9ANUR</name>
<organism evidence="4 5">
    <name type="scientific">Leptobrachium leishanense</name>
    <name type="common">Leishan spiny toad</name>
    <dbReference type="NCBI Taxonomy" id="445787"/>
    <lineage>
        <taxon>Eukaryota</taxon>
        <taxon>Metazoa</taxon>
        <taxon>Chordata</taxon>
        <taxon>Craniata</taxon>
        <taxon>Vertebrata</taxon>
        <taxon>Euteleostomi</taxon>
        <taxon>Amphibia</taxon>
        <taxon>Batrachia</taxon>
        <taxon>Anura</taxon>
        <taxon>Pelobatoidea</taxon>
        <taxon>Megophryidae</taxon>
        <taxon>Leptobrachium</taxon>
    </lineage>
</organism>
<dbReference type="InterPro" id="IPR036322">
    <property type="entry name" value="WD40_repeat_dom_sf"/>
</dbReference>